<feature type="transmembrane region" description="Helical" evidence="1">
    <location>
        <begin position="44"/>
        <end position="61"/>
    </location>
</feature>
<accession>A0A5B6VMQ0</accession>
<organism evidence="2 3">
    <name type="scientific">Gossypium australe</name>
    <dbReference type="NCBI Taxonomy" id="47621"/>
    <lineage>
        <taxon>Eukaryota</taxon>
        <taxon>Viridiplantae</taxon>
        <taxon>Streptophyta</taxon>
        <taxon>Embryophyta</taxon>
        <taxon>Tracheophyta</taxon>
        <taxon>Spermatophyta</taxon>
        <taxon>Magnoliopsida</taxon>
        <taxon>eudicotyledons</taxon>
        <taxon>Gunneridae</taxon>
        <taxon>Pentapetalae</taxon>
        <taxon>rosids</taxon>
        <taxon>malvids</taxon>
        <taxon>Malvales</taxon>
        <taxon>Malvaceae</taxon>
        <taxon>Malvoideae</taxon>
        <taxon>Gossypium</taxon>
    </lineage>
</organism>
<evidence type="ECO:0000313" key="3">
    <source>
        <dbReference type="Proteomes" id="UP000325315"/>
    </source>
</evidence>
<dbReference type="AlphaFoldDB" id="A0A5B6VMQ0"/>
<protein>
    <submittedName>
        <fullName evidence="2">Uncharacterized protein</fullName>
    </submittedName>
</protein>
<keyword evidence="1" id="KW-0812">Transmembrane</keyword>
<dbReference type="Proteomes" id="UP000325315">
    <property type="component" value="Unassembled WGS sequence"/>
</dbReference>
<evidence type="ECO:0000256" key="1">
    <source>
        <dbReference type="SAM" id="Phobius"/>
    </source>
</evidence>
<keyword evidence="1" id="KW-1133">Transmembrane helix</keyword>
<sequence length="78" mass="8991">MPLASMIAVCPYFDCRLQTIAFEAQVRILLIESVQADIMKPLRGGYIFSFWIAFFLIFTAPNEGHPILYTSFSLYYKT</sequence>
<proteinExistence type="predicted"/>
<evidence type="ECO:0000313" key="2">
    <source>
        <dbReference type="EMBL" id="KAA3470373.1"/>
    </source>
</evidence>
<comment type="caution">
    <text evidence="2">The sequence shown here is derived from an EMBL/GenBank/DDBJ whole genome shotgun (WGS) entry which is preliminary data.</text>
</comment>
<keyword evidence="1" id="KW-0472">Membrane</keyword>
<name>A0A5B6VMQ0_9ROSI</name>
<keyword evidence="3" id="KW-1185">Reference proteome</keyword>
<gene>
    <name evidence="2" type="ORF">EPI10_016086</name>
</gene>
<dbReference type="EMBL" id="SMMG02000006">
    <property type="protein sequence ID" value="KAA3470373.1"/>
    <property type="molecule type" value="Genomic_DNA"/>
</dbReference>
<reference evidence="3" key="1">
    <citation type="journal article" date="2019" name="Plant Biotechnol. J.">
        <title>Genome sequencing of the Australian wild diploid species Gossypium australe highlights disease resistance and delayed gland morphogenesis.</title>
        <authorList>
            <person name="Cai Y."/>
            <person name="Cai X."/>
            <person name="Wang Q."/>
            <person name="Wang P."/>
            <person name="Zhang Y."/>
            <person name="Cai C."/>
            <person name="Xu Y."/>
            <person name="Wang K."/>
            <person name="Zhou Z."/>
            <person name="Wang C."/>
            <person name="Geng S."/>
            <person name="Li B."/>
            <person name="Dong Q."/>
            <person name="Hou Y."/>
            <person name="Wang H."/>
            <person name="Ai P."/>
            <person name="Liu Z."/>
            <person name="Yi F."/>
            <person name="Sun M."/>
            <person name="An G."/>
            <person name="Cheng J."/>
            <person name="Zhang Y."/>
            <person name="Shi Q."/>
            <person name="Xie Y."/>
            <person name="Shi X."/>
            <person name="Chang Y."/>
            <person name="Huang F."/>
            <person name="Chen Y."/>
            <person name="Hong S."/>
            <person name="Mi L."/>
            <person name="Sun Q."/>
            <person name="Zhang L."/>
            <person name="Zhou B."/>
            <person name="Peng R."/>
            <person name="Zhang X."/>
            <person name="Liu F."/>
        </authorList>
    </citation>
    <scope>NUCLEOTIDE SEQUENCE [LARGE SCALE GENOMIC DNA]</scope>
    <source>
        <strain evidence="3">cv. PA1801</strain>
    </source>
</reference>